<evidence type="ECO:0000256" key="3">
    <source>
        <dbReference type="ARBA" id="ARBA00022989"/>
    </source>
</evidence>
<name>A0A3B6PGA0_WHEAT</name>
<evidence type="ECO:0000256" key="4">
    <source>
        <dbReference type="ARBA" id="ARBA00023136"/>
    </source>
</evidence>
<feature type="transmembrane region" description="Helical" evidence="6">
    <location>
        <begin position="50"/>
        <end position="73"/>
    </location>
</feature>
<dbReference type="GO" id="GO:0005886">
    <property type="term" value="C:plasma membrane"/>
    <property type="evidence" value="ECO:0007669"/>
    <property type="project" value="UniProtKB-SubCell"/>
</dbReference>
<feature type="transmembrane region" description="Helical" evidence="6">
    <location>
        <begin position="274"/>
        <end position="293"/>
    </location>
</feature>
<feature type="transmembrane region" description="Helical" evidence="6">
    <location>
        <begin position="343"/>
        <end position="362"/>
    </location>
</feature>
<evidence type="ECO:0000313" key="9">
    <source>
        <dbReference type="Proteomes" id="UP000019116"/>
    </source>
</evidence>
<comment type="subcellular location">
    <subcellularLocation>
        <location evidence="1">Cell membrane</location>
        <topology evidence="1">Multi-pass membrane protein</topology>
    </subcellularLocation>
</comment>
<accession>A0A3B6PGA0</accession>
<dbReference type="GO" id="GO:0005385">
    <property type="term" value="F:zinc ion transmembrane transporter activity"/>
    <property type="evidence" value="ECO:0000318"/>
    <property type="project" value="GO_Central"/>
</dbReference>
<dbReference type="Gramene" id="TraesCS6B03G0318000.1">
    <property type="protein sequence ID" value="TraesCS6B03G0318000.1.CDS"/>
    <property type="gene ID" value="TraesCS6B03G0318000"/>
</dbReference>
<dbReference type="EnsemblPlants" id="TraesCS6B02G128000.1">
    <property type="protein sequence ID" value="TraesCS6B02G128000.1"/>
    <property type="gene ID" value="TraesCS6B02G128000"/>
</dbReference>
<keyword evidence="3 6" id="KW-1133">Transmembrane helix</keyword>
<dbReference type="GO" id="GO:0071577">
    <property type="term" value="P:zinc ion transmembrane transport"/>
    <property type="evidence" value="ECO:0000318"/>
    <property type="project" value="GO_Central"/>
</dbReference>
<keyword evidence="4 6" id="KW-0472">Membrane</keyword>
<protein>
    <recommendedName>
        <fullName evidence="10">Zinc transporter</fullName>
    </recommendedName>
</protein>
<evidence type="ECO:0000256" key="6">
    <source>
        <dbReference type="SAM" id="Phobius"/>
    </source>
</evidence>
<evidence type="ECO:0000256" key="5">
    <source>
        <dbReference type="SAM" id="MobiDB-lite"/>
    </source>
</evidence>
<dbReference type="Gramene" id="TraesCS6B02G128000.1">
    <property type="protein sequence ID" value="TraesCS6B02G128000.1"/>
    <property type="gene ID" value="TraesCS6B02G128000"/>
</dbReference>
<dbReference type="OrthoDB" id="448280at2759"/>
<dbReference type="OMA" id="VSAHKYI"/>
<keyword evidence="9" id="KW-1185">Reference proteome</keyword>
<proteinExistence type="predicted"/>
<feature type="signal peptide" evidence="7">
    <location>
        <begin position="1"/>
        <end position="26"/>
    </location>
</feature>
<keyword evidence="7" id="KW-0732">Signal</keyword>
<reference evidence="8" key="2">
    <citation type="submission" date="2018-10" db="UniProtKB">
        <authorList>
            <consortium name="EnsemblPlants"/>
        </authorList>
    </citation>
    <scope>IDENTIFICATION</scope>
</reference>
<dbReference type="Pfam" id="PF02535">
    <property type="entry name" value="Zip"/>
    <property type="match status" value="1"/>
</dbReference>
<dbReference type="Proteomes" id="UP000019116">
    <property type="component" value="Chromosome 6B"/>
</dbReference>
<feature type="chain" id="PRO_5043178879" description="Zinc transporter" evidence="7">
    <location>
        <begin position="27"/>
        <end position="364"/>
    </location>
</feature>
<dbReference type="InterPro" id="IPR003689">
    <property type="entry name" value="ZIP"/>
</dbReference>
<dbReference type="PANTHER" id="PTHR11040:SF217">
    <property type="entry name" value="ZINC TRANSPORTER 11"/>
    <property type="match status" value="1"/>
</dbReference>
<feature type="transmembrane region" description="Helical" evidence="6">
    <location>
        <begin position="242"/>
        <end position="262"/>
    </location>
</feature>
<feature type="compositionally biased region" description="Polar residues" evidence="5">
    <location>
        <begin position="174"/>
        <end position="185"/>
    </location>
</feature>
<evidence type="ECO:0000313" key="8">
    <source>
        <dbReference type="EnsemblPlants" id="TraesCS6B02G128000.1"/>
    </source>
</evidence>
<feature type="region of interest" description="Disordered" evidence="5">
    <location>
        <begin position="171"/>
        <end position="198"/>
    </location>
</feature>
<feature type="transmembrane region" description="Helical" evidence="6">
    <location>
        <begin position="305"/>
        <end position="323"/>
    </location>
</feature>
<dbReference type="AlphaFoldDB" id="A0A3B6PGA0"/>
<sequence>MATATSSRHLLLLFLWLCAAASTAWAHGGGGDDDGDSGDADGGGEAKPDLRAPGLVATKLWCLALVFAGTLAGGVSPYFMRWNEAFLALGTQFAGGVFLGTAMMHFLSDANETFGDLVPSSEYPFAFMLACAGYVLTMLAECAISSVVARGRTAPAAAAAAPATSAGALEEGKLSSTNGNGSEQQAADAHGPPATGHSTASMLRNASTLGDSILLIAALCFHSVFEGIAIGVAETKADAWKALWTISLHKVFAAVAMGIALLRMLPNRPLLSCFAYAFAFAVSSPIGVGAGIAIDATTQGAVADWIFAVSMGLATGIFIYVSVNHLLSKGYTPQRPVKADTPLGRWLAVVLGVGVIAVVMIWDT</sequence>
<dbReference type="GO" id="GO:0016020">
    <property type="term" value="C:membrane"/>
    <property type="evidence" value="ECO:0000318"/>
    <property type="project" value="GO_Central"/>
</dbReference>
<evidence type="ECO:0000256" key="1">
    <source>
        <dbReference type="ARBA" id="ARBA00004651"/>
    </source>
</evidence>
<dbReference type="Gramene" id="TraesLAC6B03G03424740.1">
    <property type="protein sequence ID" value="TraesLAC6B03G03424740.1"/>
    <property type="gene ID" value="TraesLAC6B03G03424740"/>
</dbReference>
<dbReference type="SMR" id="A0A3B6PGA0"/>
<dbReference type="PANTHER" id="PTHR11040">
    <property type="entry name" value="ZINC/IRON TRANSPORTER"/>
    <property type="match status" value="1"/>
</dbReference>
<feature type="transmembrane region" description="Helical" evidence="6">
    <location>
        <begin position="212"/>
        <end position="230"/>
    </location>
</feature>
<evidence type="ECO:0000256" key="7">
    <source>
        <dbReference type="SAM" id="SignalP"/>
    </source>
</evidence>
<dbReference type="Gramene" id="TraesCLE_scaffold_053719_01G000400.1">
    <property type="protein sequence ID" value="TraesCLE_scaffold_053719_01G000400.1"/>
    <property type="gene ID" value="TraesCLE_scaffold_053719_01G000400"/>
</dbReference>
<feature type="transmembrane region" description="Helical" evidence="6">
    <location>
        <begin position="127"/>
        <end position="149"/>
    </location>
</feature>
<organism evidence="8">
    <name type="scientific">Triticum aestivum</name>
    <name type="common">Wheat</name>
    <dbReference type="NCBI Taxonomy" id="4565"/>
    <lineage>
        <taxon>Eukaryota</taxon>
        <taxon>Viridiplantae</taxon>
        <taxon>Streptophyta</taxon>
        <taxon>Embryophyta</taxon>
        <taxon>Tracheophyta</taxon>
        <taxon>Spermatophyta</taxon>
        <taxon>Magnoliopsida</taxon>
        <taxon>Liliopsida</taxon>
        <taxon>Poales</taxon>
        <taxon>Poaceae</taxon>
        <taxon>BOP clade</taxon>
        <taxon>Pooideae</taxon>
        <taxon>Triticodae</taxon>
        <taxon>Triticeae</taxon>
        <taxon>Triticinae</taxon>
        <taxon>Triticum</taxon>
    </lineage>
</organism>
<dbReference type="Gramene" id="TraesWEE_scaffold_031996_01G000500.1">
    <property type="protein sequence ID" value="TraesWEE_scaffold_031996_01G000500.1"/>
    <property type="gene ID" value="TraesWEE_scaffold_031996_01G000500"/>
</dbReference>
<evidence type="ECO:0000256" key="2">
    <source>
        <dbReference type="ARBA" id="ARBA00022692"/>
    </source>
</evidence>
<feature type="transmembrane region" description="Helical" evidence="6">
    <location>
        <begin position="85"/>
        <end position="107"/>
    </location>
</feature>
<evidence type="ECO:0008006" key="10">
    <source>
        <dbReference type="Google" id="ProtNLM"/>
    </source>
</evidence>
<keyword evidence="2 6" id="KW-0812">Transmembrane</keyword>
<dbReference type="STRING" id="4565.A0A3B6PGA0"/>
<gene>
    <name evidence="8" type="primary">LOC123136124</name>
</gene>
<reference evidence="8" key="1">
    <citation type="submission" date="2018-08" db="EMBL/GenBank/DDBJ databases">
        <authorList>
            <person name="Rossello M."/>
        </authorList>
    </citation>
    <scope>NUCLEOTIDE SEQUENCE [LARGE SCALE GENOMIC DNA]</scope>
    <source>
        <strain evidence="8">cv. Chinese Spring</strain>
    </source>
</reference>